<evidence type="ECO:0000313" key="7">
    <source>
        <dbReference type="Proteomes" id="UP000238701"/>
    </source>
</evidence>
<dbReference type="InterPro" id="IPR013328">
    <property type="entry name" value="6PGD_dom2"/>
</dbReference>
<accession>A0A2U3L599</accession>
<dbReference type="NCBIfam" id="NF007161">
    <property type="entry name" value="PRK09599.1"/>
    <property type="match status" value="1"/>
</dbReference>
<evidence type="ECO:0000256" key="1">
    <source>
        <dbReference type="ARBA" id="ARBA00004959"/>
    </source>
</evidence>
<dbReference type="NCBIfam" id="TIGR00872">
    <property type="entry name" value="gnd_rel"/>
    <property type="match status" value="1"/>
</dbReference>
<organism evidence="6 7">
    <name type="scientific">Candidatus Sulfotelmatobacter kueseliae</name>
    <dbReference type="NCBI Taxonomy" id="2042962"/>
    <lineage>
        <taxon>Bacteria</taxon>
        <taxon>Pseudomonadati</taxon>
        <taxon>Acidobacteriota</taxon>
        <taxon>Terriglobia</taxon>
        <taxon>Terriglobales</taxon>
        <taxon>Candidatus Korobacteraceae</taxon>
        <taxon>Candidatus Sulfotelmatobacter</taxon>
    </lineage>
</organism>
<keyword evidence="3" id="KW-0560">Oxidoreductase</keyword>
<dbReference type="SMART" id="SM01350">
    <property type="entry name" value="6PGD"/>
    <property type="match status" value="1"/>
</dbReference>
<dbReference type="PRINTS" id="PR00076">
    <property type="entry name" value="6PGDHDRGNASE"/>
</dbReference>
<dbReference type="Proteomes" id="UP000238701">
    <property type="component" value="Unassembled WGS sequence"/>
</dbReference>
<gene>
    <name evidence="6" type="ORF">SBA1_710007</name>
</gene>
<proteinExistence type="inferred from homology"/>
<evidence type="ECO:0000256" key="3">
    <source>
        <dbReference type="ARBA" id="ARBA00023002"/>
    </source>
</evidence>
<dbReference type="AlphaFoldDB" id="A0A2U3L599"/>
<dbReference type="GO" id="GO:0050661">
    <property type="term" value="F:NADP binding"/>
    <property type="evidence" value="ECO:0007669"/>
    <property type="project" value="InterPro"/>
</dbReference>
<dbReference type="InterPro" id="IPR006115">
    <property type="entry name" value="6PGDH_NADP-bd"/>
</dbReference>
<dbReference type="SUPFAM" id="SSF51735">
    <property type="entry name" value="NAD(P)-binding Rossmann-fold domains"/>
    <property type="match status" value="1"/>
</dbReference>
<protein>
    <submittedName>
        <fullName evidence="6">Putative 6-phosphogluconate dehydrogenase</fullName>
    </submittedName>
</protein>
<comment type="pathway">
    <text evidence="1">Carbohydrate degradation; pentose phosphate pathway.</text>
</comment>
<dbReference type="OrthoDB" id="9786703at2"/>
<dbReference type="InterPro" id="IPR006183">
    <property type="entry name" value="Pgluconate_DH"/>
</dbReference>
<evidence type="ECO:0000313" key="6">
    <source>
        <dbReference type="EMBL" id="SPF47082.1"/>
    </source>
</evidence>
<dbReference type="GO" id="GO:0004616">
    <property type="term" value="F:phosphogluconate dehydrogenase (decarboxylating) activity"/>
    <property type="evidence" value="ECO:0007669"/>
    <property type="project" value="InterPro"/>
</dbReference>
<dbReference type="Gene3D" id="3.40.50.720">
    <property type="entry name" value="NAD(P)-binding Rossmann-like Domain"/>
    <property type="match status" value="1"/>
</dbReference>
<evidence type="ECO:0000259" key="5">
    <source>
        <dbReference type="SMART" id="SM01350"/>
    </source>
</evidence>
<dbReference type="InterPro" id="IPR036291">
    <property type="entry name" value="NAD(P)-bd_dom_sf"/>
</dbReference>
<dbReference type="InterPro" id="IPR006114">
    <property type="entry name" value="6PGDH_C"/>
</dbReference>
<dbReference type="EMBL" id="OMOD01000168">
    <property type="protein sequence ID" value="SPF47082.1"/>
    <property type="molecule type" value="Genomic_DNA"/>
</dbReference>
<dbReference type="Pfam" id="PF03446">
    <property type="entry name" value="NAD_binding_2"/>
    <property type="match status" value="1"/>
</dbReference>
<dbReference type="InterPro" id="IPR008927">
    <property type="entry name" value="6-PGluconate_DH-like_C_sf"/>
</dbReference>
<name>A0A2U3L599_9BACT</name>
<dbReference type="Pfam" id="PF00393">
    <property type="entry name" value="6PGD"/>
    <property type="match status" value="2"/>
</dbReference>
<sequence>MQLGMVGLGRMGANMTRRLMRGGHQLVVSDLSADAVKQLAGEGATGSTSLEDLISRLTPPRAVWIMVPAGAPTEQTVQRLAQNLKPGDAIIDGGNSYFKDDVRRARELSPKGIHYLDVGTSGGVWGLERGYCMMIGGPKDAVQRLDPIFKKLAPGRGEIPRTPGREELGGTAEEGYIHCGPSGSGHFVKMVHNGIEYGIMQAYAEGFDIFKNAASKELPEDIRYDLNLPDIAEVWRRGSVVSSWLLDLTAMALAENPTLSEYEGFVQDSGEGRWTIQAAIEEAVPADVLTAALYVRFRSRQQHTFAEKMLSAMRQKFGGHVEAGTAQKKSA</sequence>
<dbReference type="GO" id="GO:0006098">
    <property type="term" value="P:pentose-phosphate shunt"/>
    <property type="evidence" value="ECO:0007669"/>
    <property type="project" value="InterPro"/>
</dbReference>
<dbReference type="PANTHER" id="PTHR11811">
    <property type="entry name" value="6-PHOSPHOGLUCONATE DEHYDROGENASE"/>
    <property type="match status" value="1"/>
</dbReference>
<reference evidence="7" key="1">
    <citation type="submission" date="2018-02" db="EMBL/GenBank/DDBJ databases">
        <authorList>
            <person name="Hausmann B."/>
        </authorList>
    </citation>
    <scope>NUCLEOTIDE SEQUENCE [LARGE SCALE GENOMIC DNA]</scope>
    <source>
        <strain evidence="7">Peat soil MAG SbA1</strain>
    </source>
</reference>
<evidence type="ECO:0000256" key="4">
    <source>
        <dbReference type="ARBA" id="ARBA00023064"/>
    </source>
</evidence>
<dbReference type="GO" id="GO:0019521">
    <property type="term" value="P:D-gluconate metabolic process"/>
    <property type="evidence" value="ECO:0007669"/>
    <property type="project" value="UniProtKB-KW"/>
</dbReference>
<evidence type="ECO:0000256" key="2">
    <source>
        <dbReference type="ARBA" id="ARBA00008419"/>
    </source>
</evidence>
<feature type="domain" description="6-phosphogluconate dehydrogenase C-terminal" evidence="5">
    <location>
        <begin position="185"/>
        <end position="326"/>
    </location>
</feature>
<keyword evidence="4" id="KW-0311">Gluconate utilization</keyword>
<dbReference type="SUPFAM" id="SSF48179">
    <property type="entry name" value="6-phosphogluconate dehydrogenase C-terminal domain-like"/>
    <property type="match status" value="1"/>
</dbReference>
<dbReference type="Gene3D" id="1.10.1040.10">
    <property type="entry name" value="N-(1-d-carboxylethyl)-l-norvaline Dehydrogenase, domain 2"/>
    <property type="match status" value="1"/>
</dbReference>
<dbReference type="InterPro" id="IPR004849">
    <property type="entry name" value="6DGDH_YqeC"/>
</dbReference>
<comment type="similarity">
    <text evidence="2">Belongs to the 6-phosphogluconate dehydrogenase family.</text>
</comment>